<organism evidence="1 2">
    <name type="scientific">Homo sapiens</name>
    <name type="common">Human</name>
    <dbReference type="NCBI Taxonomy" id="9606"/>
    <lineage>
        <taxon>Eukaryota</taxon>
        <taxon>Metazoa</taxon>
        <taxon>Chordata</taxon>
        <taxon>Craniata</taxon>
        <taxon>Vertebrata</taxon>
        <taxon>Euteleostomi</taxon>
        <taxon>Mammalia</taxon>
        <taxon>Eutheria</taxon>
        <taxon>Euarchontoglires</taxon>
        <taxon>Primates</taxon>
        <taxon>Haplorrhini</taxon>
        <taxon>Catarrhini</taxon>
        <taxon>Hominidae</taxon>
        <taxon>Homo</taxon>
    </lineage>
</organism>
<dbReference type="OpenTargets" id="ENSG00000119943"/>
<evidence type="ECO:0007829" key="3">
    <source>
        <dbReference type="PeptideAtlas" id="A0A8V8TPH0"/>
    </source>
</evidence>
<evidence type="ECO:0007829" key="4">
    <source>
        <dbReference type="ProteomicsDB" id="A0A8V8TPH0"/>
    </source>
</evidence>
<reference evidence="1 2" key="3">
    <citation type="journal article" date="2004" name="Nature">
        <title>Finishing the euchromatic sequence of the human genome.</title>
        <authorList>
            <consortium name="International Human Genome Sequencing Consortium"/>
        </authorList>
    </citation>
    <scope>NUCLEOTIDE SEQUENCE [LARGE SCALE GENOMIC DNA]</scope>
</reference>
<dbReference type="Proteomes" id="UP000005640">
    <property type="component" value="Chromosome 10"/>
</dbReference>
<evidence type="ECO:0000313" key="2">
    <source>
        <dbReference type="Proteomes" id="UP000005640"/>
    </source>
</evidence>
<protein>
    <submittedName>
        <fullName evidence="1">Pyridine nucleotide-disulphide oxidoreductase domain 2</fullName>
    </submittedName>
</protein>
<name>A0A8V8TPH0_HUMAN</name>
<sequence>MAASGRGLCKAVAASPFPAWRRDNTEARGGLKPEYDAVVIGAEGPKCMIANWVYTEIMTGPKADGTQHAALRACLHFHMY</sequence>
<dbReference type="AlphaFoldDB" id="A0A8V8TPH0"/>
<dbReference type="Ensembl" id="ENST00000462874.1">
    <property type="protein sequence ID" value="ENSP00000514136.1"/>
    <property type="gene ID" value="ENSG00000119943.14"/>
</dbReference>
<reference evidence="1" key="4">
    <citation type="submission" date="2025-08" db="UniProtKB">
        <authorList>
            <consortium name="Ensembl"/>
        </authorList>
    </citation>
    <scope>IDENTIFICATION</scope>
</reference>
<dbReference type="OrthoDB" id="7777654at2759"/>
<keyword evidence="2" id="KW-1185">Reference proteome</keyword>
<proteinExistence type="evidence at protein level"/>
<reference evidence="1" key="5">
    <citation type="submission" date="2025-09" db="UniProtKB">
        <authorList>
            <consortium name="Ensembl"/>
        </authorList>
    </citation>
    <scope>IDENTIFICATION</scope>
</reference>
<keyword evidence="3 4" id="KW-1267">Proteomics identification</keyword>
<dbReference type="GeneTree" id="ENSGT00390000011684"/>
<reference evidence="1 2" key="1">
    <citation type="journal article" date="2001" name="Nature">
        <title>Initial sequencing and analysis of the human genome.</title>
        <authorList>
            <consortium name="International Human Genome Sequencing Consortium"/>
            <person name="Lander E.S."/>
            <person name="Linton L.M."/>
            <person name="Birren B."/>
            <person name="Nusbaum C."/>
            <person name="Zody M.C."/>
            <person name="Baldwin J."/>
            <person name="Devon K."/>
            <person name="Dewar K."/>
            <person name="Doyle M."/>
            <person name="FitzHugh W."/>
            <person name="Funke R."/>
            <person name="Gage D."/>
            <person name="Harris K."/>
            <person name="Heaford A."/>
            <person name="Howland J."/>
            <person name="Kann L."/>
            <person name="Lehoczky J."/>
            <person name="LeVine R."/>
            <person name="McEwan P."/>
            <person name="McKernan K."/>
            <person name="Meldrim J."/>
            <person name="Mesirov J.P."/>
            <person name="Miranda C."/>
            <person name="Morris W."/>
            <person name="Naylor J."/>
            <person name="Raymond C."/>
            <person name="Rosetti M."/>
            <person name="Santos R."/>
            <person name="Sheridan A."/>
            <person name="Sougnez C."/>
            <person name="Stange-Thomann N."/>
            <person name="Stojanovic N."/>
            <person name="Subramanian A."/>
            <person name="Wyman D."/>
            <person name="Rogers J."/>
            <person name="Sulston J."/>
            <person name="Ainscough R."/>
            <person name="Beck S."/>
            <person name="Bentley D."/>
            <person name="Burton J."/>
            <person name="Clee C."/>
            <person name="Carter N."/>
            <person name="Coulson A."/>
            <person name="Deadman R."/>
            <person name="Deloukas P."/>
            <person name="Dunham A."/>
            <person name="Dunham I."/>
            <person name="Durbin R."/>
            <person name="French L."/>
            <person name="Grafham D."/>
            <person name="Gregory S."/>
            <person name="Hubbard T."/>
            <person name="Humphray S."/>
            <person name="Hunt A."/>
            <person name="Jones M."/>
            <person name="Lloyd C."/>
            <person name="McMurray A."/>
            <person name="Matthews L."/>
            <person name="Mercer S."/>
            <person name="Milne S."/>
            <person name="Mullikin J.C."/>
            <person name="Mungall A."/>
            <person name="Plumb R."/>
            <person name="Ross M."/>
            <person name="Shownkeen R."/>
            <person name="Sims S."/>
            <person name="Waterston R.H."/>
            <person name="Wilson R.K."/>
            <person name="Hillier L.W."/>
            <person name="McPherson J.D."/>
            <person name="Marra M.A."/>
            <person name="Mardis E.R."/>
            <person name="Fulton L.A."/>
            <person name="Chinwalla A.T."/>
            <person name="Pepin K.H."/>
            <person name="Gish W.R."/>
            <person name="Chissoe S.L."/>
            <person name="Wendl M.C."/>
            <person name="Delehaunty K.D."/>
            <person name="Miner T.L."/>
            <person name="Delehaunty A."/>
            <person name="Kramer J.B."/>
            <person name="Cook L.L."/>
            <person name="Fulton R.S."/>
            <person name="Johnson D.L."/>
            <person name="Minx P.J."/>
            <person name="Clifton S.W."/>
            <person name="Hawkins T."/>
            <person name="Branscomb E."/>
            <person name="Predki P."/>
            <person name="Richardson P."/>
            <person name="Wenning S."/>
            <person name="Slezak T."/>
            <person name="Doggett N."/>
            <person name="Cheng J.F."/>
            <person name="Olsen A."/>
            <person name="Lucas S."/>
            <person name="Elkin C."/>
            <person name="Uberbacher E."/>
            <person name="Frazier M."/>
            <person name="Gibbs R.A."/>
            <person name="Muzny D.M."/>
            <person name="Scherer S.E."/>
            <person name="Bouck J.B."/>
            <person name="Sodergren E.J."/>
            <person name="Worley K.C."/>
            <person name="Rives C.M."/>
            <person name="Gorrell J.H."/>
            <person name="Metzker M.L."/>
            <person name="Naylor S.L."/>
            <person name="Kucherlapati R.S."/>
            <person name="Nelson D.L."/>
            <person name="Weinstock G.M."/>
            <person name="Sakaki Y."/>
            <person name="Fujiyama A."/>
            <person name="Hattori M."/>
            <person name="Yada T."/>
            <person name="Toyoda A."/>
            <person name="Itoh T."/>
            <person name="Kawagoe C."/>
            <person name="Watanabe H."/>
            <person name="Totoki Y."/>
            <person name="Taylor T."/>
            <person name="Weissenbach J."/>
            <person name="Heilig R."/>
            <person name="Saurin W."/>
            <person name="Artiguenave F."/>
            <person name="Brottier P."/>
            <person name="Bruls T."/>
            <person name="Pelletier E."/>
            <person name="Robert C."/>
            <person name="Wincker P."/>
            <person name="Smith D.R."/>
            <person name="Doucette-Stamm L."/>
            <person name="Rubenfield M."/>
            <person name="Weinstock K."/>
            <person name="Lee H.M."/>
            <person name="Dubois J."/>
            <person name="Rosenthal A."/>
            <person name="Platzer M."/>
            <person name="Nyakatura G."/>
            <person name="Taudien S."/>
            <person name="Rump A."/>
            <person name="Yang H."/>
            <person name="Yu J."/>
            <person name="Wang J."/>
            <person name="Huang G."/>
            <person name="Gu J."/>
            <person name="Hood L."/>
            <person name="Rowen L."/>
            <person name="Madan A."/>
            <person name="Qin S."/>
            <person name="Davis R.W."/>
            <person name="Federspiel N.A."/>
            <person name="Abola A.P."/>
            <person name="Proctor M.J."/>
            <person name="Myers R.M."/>
            <person name="Schmutz J."/>
            <person name="Dickson M."/>
            <person name="Grimwood J."/>
            <person name="Cox D.R."/>
            <person name="Olson M.V."/>
            <person name="Kaul R."/>
            <person name="Raymond C."/>
            <person name="Shimizu N."/>
            <person name="Kawasaki K."/>
            <person name="Minoshima S."/>
            <person name="Evans G.A."/>
            <person name="Athanasiou M."/>
            <person name="Schultz R."/>
            <person name="Roe B.A."/>
            <person name="Chen F."/>
            <person name="Pan H."/>
            <person name="Ramser J."/>
            <person name="Lehrach H."/>
            <person name="Reinhardt R."/>
            <person name="McCombie W.R."/>
            <person name="de la Bastide M."/>
            <person name="Dedhia N."/>
            <person name="Blocker H."/>
            <person name="Hornischer K."/>
            <person name="Nordsiek G."/>
            <person name="Agarwala R."/>
            <person name="Aravind L."/>
            <person name="Bailey J.A."/>
            <person name="Bateman A."/>
            <person name="Batzoglou S."/>
            <person name="Birney E."/>
            <person name="Bork P."/>
            <person name="Brown D.G."/>
            <person name="Burge C.B."/>
            <person name="Cerutti L."/>
            <person name="Chen H.C."/>
            <person name="Church D."/>
            <person name="Clamp M."/>
            <person name="Copley R.R."/>
            <person name="Doerks T."/>
            <person name="Eddy S.R."/>
            <person name="Eichler E.E."/>
            <person name="Furey T.S."/>
            <person name="Galagan J."/>
            <person name="Gilbert J.G."/>
            <person name="Harmon C."/>
            <person name="Hayashizaki Y."/>
            <person name="Haussler D."/>
            <person name="Hermjakob H."/>
            <person name="Hokamp K."/>
            <person name="Jang W."/>
            <person name="Johnson L.S."/>
            <person name="Jones T.A."/>
            <person name="Kasif S."/>
            <person name="Kaspryzk A."/>
            <person name="Kennedy S."/>
            <person name="Kent W.J."/>
            <person name="Kitts P."/>
            <person name="Koonin E.V."/>
            <person name="Korf I."/>
            <person name="Kulp D."/>
            <person name="Lancet D."/>
            <person name="Lowe T.M."/>
            <person name="McLysaght A."/>
            <person name="Mikkelsen T."/>
            <person name="Moran J.V."/>
            <person name="Mulder N."/>
            <person name="Pollara V.J."/>
            <person name="Ponting C.P."/>
            <person name="Schuler G."/>
            <person name="Schultz J."/>
            <person name="Slater G."/>
            <person name="Smit A.F."/>
            <person name="Stupka E."/>
            <person name="Szustakowski J."/>
            <person name="Thierry-Mieg D."/>
            <person name="Thierry-Mieg J."/>
            <person name="Wagner L."/>
            <person name="Wallis J."/>
            <person name="Wheeler R."/>
            <person name="Williams A."/>
            <person name="Wolf Y.I."/>
            <person name="Wolfe K.H."/>
            <person name="Yang S.P."/>
            <person name="Yeh R.F."/>
            <person name="Collins F."/>
            <person name="Guyer M.S."/>
            <person name="Peterson J."/>
            <person name="Felsenfeld A."/>
            <person name="Wetterstrand K.A."/>
            <person name="Patrinos A."/>
            <person name="Morgan M.J."/>
            <person name="de Jong P."/>
            <person name="Catanese J.J."/>
            <person name="Osoegawa K."/>
            <person name="Shizuya H."/>
            <person name="Choi S."/>
            <person name="Chen Y.J."/>
        </authorList>
    </citation>
    <scope>NUCLEOTIDE SEQUENCE [LARGE SCALE GENOMIC DNA]</scope>
</reference>
<dbReference type="EMBL" id="AL139243">
    <property type="status" value="NOT_ANNOTATED_CDS"/>
    <property type="molecule type" value="Genomic_DNA"/>
</dbReference>
<evidence type="ECO:0000313" key="1">
    <source>
        <dbReference type="Ensembl" id="ENSP00000514136.1"/>
    </source>
</evidence>
<gene>
    <name evidence="1" type="primary">PYROXD2</name>
</gene>
<accession>A0A8V8TPH0</accession>
<dbReference type="HGNC" id="HGNC:23517">
    <property type="gene designation" value="PYROXD2"/>
</dbReference>
<reference evidence="1" key="2">
    <citation type="journal article" date="2004" name="Nature">
        <title>The DNA sequence and comparative analysis of human chromosome 10.</title>
        <authorList>
            <person name="Deloukas P."/>
            <person name="Earthrowl M.E."/>
            <person name="Grafham D.V."/>
            <person name="Rubenfield M."/>
            <person name="French L."/>
            <person name="Steward C.A."/>
            <person name="Sims S.K."/>
            <person name="Jones M.C."/>
            <person name="Searle S."/>
            <person name="Scott C."/>
            <person name="Howe K."/>
            <person name="Hunt S.E."/>
            <person name="Andrews T.D."/>
            <person name="Gilbert J.G."/>
            <person name="Swarbreck D."/>
            <person name="Ashurst J.L."/>
            <person name="Taylor A."/>
            <person name="Battles J."/>
            <person name="Bird C.P."/>
            <person name="Ainscough R."/>
            <person name="Almeida J.P."/>
            <person name="Ashwell R.I."/>
            <person name="Ambrose K.D."/>
            <person name="Babbage A.K."/>
            <person name="Bagguley C.L."/>
            <person name="Bailey J."/>
            <person name="Banerjee R."/>
            <person name="Bates K."/>
            <person name="Beasley H."/>
            <person name="Bray-Allen S."/>
            <person name="Brown A.J."/>
            <person name="Brown J.Y."/>
            <person name="Burford D.C."/>
            <person name="Burrill W."/>
            <person name="Burton J."/>
            <person name="Cahill P."/>
            <person name="Camire D."/>
            <person name="Carter N.P."/>
            <person name="Chapman J.C."/>
            <person name="Clark S.Y."/>
            <person name="Clarke G."/>
            <person name="Clee C.M."/>
            <person name="Clegg S."/>
            <person name="Corby N."/>
            <person name="Coulson A."/>
            <person name="Dhami P."/>
            <person name="Dutta I."/>
            <person name="Dunn M."/>
            <person name="Faulkner L."/>
            <person name="Frankish A."/>
            <person name="Frankland J.A."/>
            <person name="Garner P."/>
            <person name="Garnett J."/>
            <person name="Gribble S."/>
            <person name="Griffiths C."/>
            <person name="Grocock R."/>
            <person name="Gustafson E."/>
            <person name="Hammond S."/>
            <person name="Harley J.L."/>
            <person name="Hart E."/>
            <person name="Heath P.D."/>
            <person name="Ho T.P."/>
            <person name="Hopkins B."/>
            <person name="Horne J."/>
            <person name="Howden P.J."/>
            <person name="Huckle E."/>
            <person name="Hynds C."/>
            <person name="Johnson C."/>
            <person name="Johnson D."/>
            <person name="Kana A."/>
            <person name="Kay M."/>
            <person name="Kimberley A.M."/>
            <person name="Kershaw J.K."/>
            <person name="Kokkinaki M."/>
            <person name="Laird G.K."/>
            <person name="Lawlor S."/>
            <person name="Lee H.M."/>
            <person name="Leongamornlert D.A."/>
            <person name="Laird G."/>
            <person name="Lloyd C."/>
            <person name="Lloyd D.M."/>
            <person name="Loveland J."/>
            <person name="Lovell J."/>
            <person name="McLaren S."/>
            <person name="McLay K.E."/>
            <person name="McMurray A."/>
            <person name="Mashreghi-Mohammadi M."/>
            <person name="Matthews L."/>
            <person name="Milne S."/>
            <person name="Nickerson T."/>
            <person name="Nguyen M."/>
            <person name="Overton-Larty E."/>
            <person name="Palmer S.A."/>
            <person name="Pearce A.V."/>
            <person name="Peck A.I."/>
            <person name="Pelan S."/>
            <person name="Phillimore B."/>
            <person name="Porter K."/>
            <person name="Rice C.M."/>
            <person name="Rogosin A."/>
            <person name="Ross M.T."/>
            <person name="Sarafidou T."/>
            <person name="Sehra H.K."/>
            <person name="Shownkeen R."/>
            <person name="Skuce C.D."/>
            <person name="Smith M."/>
            <person name="Standring L."/>
            <person name="Sycamore N."/>
            <person name="Tester J."/>
            <person name="Thorpe A."/>
            <person name="Torcasso W."/>
            <person name="Tracey A."/>
            <person name="Tromans A."/>
            <person name="Tsolas J."/>
            <person name="Wall M."/>
            <person name="Walsh J."/>
            <person name="Wang H."/>
            <person name="Weinstock K."/>
            <person name="West A.P."/>
            <person name="Willey D.L."/>
            <person name="Whitehead S.L."/>
            <person name="Wilming L."/>
            <person name="Wray P.W."/>
            <person name="Young L."/>
            <person name="Chen Y."/>
            <person name="Lovering R.C."/>
            <person name="Moschonas N.K."/>
            <person name="Siebert R."/>
            <person name="Fechtel K."/>
            <person name="Bentley D."/>
            <person name="Durbin R."/>
            <person name="Hubbard T."/>
            <person name="Doucette-Stamm L."/>
            <person name="Beck S."/>
            <person name="Smith D.R."/>
            <person name="Rogers J."/>
        </authorList>
    </citation>
    <scope>NUCLEOTIDE SEQUENCE [LARGE SCALE GENOMIC DNA]</scope>
</reference>
<dbReference type="Ensembl" id="ENST00000462874.1">
    <property type="protein sequence ID" value="ENSP00000514136.1"/>
    <property type="gene ID" value="ENSG00000119943.13"/>
</dbReference>